<proteinExistence type="predicted"/>
<evidence type="ECO:0000313" key="1">
    <source>
        <dbReference type="EMBL" id="KAF7481927.1"/>
    </source>
</evidence>
<organism evidence="1 2">
    <name type="scientific">Marmota monax</name>
    <name type="common">Woodchuck</name>
    <dbReference type="NCBI Taxonomy" id="9995"/>
    <lineage>
        <taxon>Eukaryota</taxon>
        <taxon>Metazoa</taxon>
        <taxon>Chordata</taxon>
        <taxon>Craniata</taxon>
        <taxon>Vertebrata</taxon>
        <taxon>Euteleostomi</taxon>
        <taxon>Mammalia</taxon>
        <taxon>Eutheria</taxon>
        <taxon>Euarchontoglires</taxon>
        <taxon>Glires</taxon>
        <taxon>Rodentia</taxon>
        <taxon>Sciuromorpha</taxon>
        <taxon>Sciuridae</taxon>
        <taxon>Xerinae</taxon>
        <taxon>Marmotini</taxon>
        <taxon>Marmota</taxon>
    </lineage>
</organism>
<dbReference type="Proteomes" id="UP000662637">
    <property type="component" value="Unassembled WGS sequence"/>
</dbReference>
<comment type="caution">
    <text evidence="1">The sequence shown here is derived from an EMBL/GenBank/DDBJ whole genome shotgun (WGS) entry which is preliminary data.</text>
</comment>
<dbReference type="EMBL" id="WJEC01000663">
    <property type="protein sequence ID" value="KAF7481927.1"/>
    <property type="molecule type" value="Genomic_DNA"/>
</dbReference>
<dbReference type="AlphaFoldDB" id="A0A834QQW1"/>
<sequence length="91" mass="10184">MGDFHGHLNQVAQILVQAQMGEDFTREIWTQPRIQSLWRQAVHFILSQGSLGTESNNKSQSPLSSFHCLSCPCGAVSETPRRRLLKHQAGP</sequence>
<accession>A0A834QQW1</accession>
<reference evidence="1" key="1">
    <citation type="submission" date="2020-08" db="EMBL/GenBank/DDBJ databases">
        <authorList>
            <person name="Shumante A."/>
            <person name="Zimin A.V."/>
            <person name="Puiu D."/>
            <person name="Salzberg S.L."/>
        </authorList>
    </citation>
    <scope>NUCLEOTIDE SEQUENCE</scope>
    <source>
        <strain evidence="1">WC2-LM</strain>
        <tissue evidence="1">Liver</tissue>
    </source>
</reference>
<name>A0A834QQW1_MARMO</name>
<protein>
    <submittedName>
        <fullName evidence="1">Uncharacterized protein</fullName>
    </submittedName>
</protein>
<gene>
    <name evidence="1" type="ORF">GHT09_006870</name>
</gene>
<evidence type="ECO:0000313" key="2">
    <source>
        <dbReference type="Proteomes" id="UP000662637"/>
    </source>
</evidence>